<sequence length="387" mass="42515">MQKKALLINQVLSRDGKIINMCQYNCEANNVGTSRADENIAHCPNTTREVPPSFEFYVWSDEGIGLSVDLNSSPSDWSNKFKNEVCVSENDYGNNSRSLRQDLRCLGESDKQSKSSFCWNMNAGCVDDYNGETQPSPSSRLVNHDLTVFDQQEKGDTSLMSASVMPCSTTVNVAQNPKEDQSIISAEASYDAPNHSISMDESCARYASREILDSDVISTLLTKSACGYAGNSGSDTGTLEKQTSELKGEVCGNLTLMNSCKFVNPNMVYCGGSASGSVEYQVSEAASCHKDFLVSVCENDIFLGPTDLKHTSETEQSGLVNPSDRNLDSDGNHFLSFGEEWEVDKFINGRESSECSQFDNSVKKTCPSSDGLECRKVHHKNRELTEH</sequence>
<dbReference type="AlphaFoldDB" id="A0AAD7QFU3"/>
<dbReference type="KEGG" id="qsa:O6P43_000073"/>
<reference evidence="1 2" key="1">
    <citation type="journal article" date="2023" name="Science">
        <title>Elucidation of the pathway for biosynthesis of saponin adjuvants from the soapbark tree.</title>
        <authorList>
            <person name="Reed J."/>
            <person name="Orme A."/>
            <person name="El-Demerdash A."/>
            <person name="Owen C."/>
            <person name="Martin L.B.B."/>
            <person name="Misra R.C."/>
            <person name="Kikuchi S."/>
            <person name="Rejzek M."/>
            <person name="Martin A.C."/>
            <person name="Harkess A."/>
            <person name="Leebens-Mack J."/>
            <person name="Louveau T."/>
            <person name="Stephenson M.J."/>
            <person name="Osbourn A."/>
        </authorList>
    </citation>
    <scope>NUCLEOTIDE SEQUENCE [LARGE SCALE GENOMIC DNA]</scope>
    <source>
        <strain evidence="1">S10</strain>
    </source>
</reference>
<keyword evidence="2" id="KW-1185">Reference proteome</keyword>
<name>A0AAD7QFU3_QUISA</name>
<dbReference type="PANTHER" id="PTHR36376">
    <property type="entry name" value="OS09G0514700 PROTEIN"/>
    <property type="match status" value="1"/>
</dbReference>
<organism evidence="1 2">
    <name type="scientific">Quillaja saponaria</name>
    <name type="common">Soap bark tree</name>
    <dbReference type="NCBI Taxonomy" id="32244"/>
    <lineage>
        <taxon>Eukaryota</taxon>
        <taxon>Viridiplantae</taxon>
        <taxon>Streptophyta</taxon>
        <taxon>Embryophyta</taxon>
        <taxon>Tracheophyta</taxon>
        <taxon>Spermatophyta</taxon>
        <taxon>Magnoliopsida</taxon>
        <taxon>eudicotyledons</taxon>
        <taxon>Gunneridae</taxon>
        <taxon>Pentapetalae</taxon>
        <taxon>rosids</taxon>
        <taxon>fabids</taxon>
        <taxon>Fabales</taxon>
        <taxon>Quillajaceae</taxon>
        <taxon>Quillaja</taxon>
    </lineage>
</organism>
<gene>
    <name evidence="1" type="ORF">O6P43_000073</name>
</gene>
<dbReference type="Proteomes" id="UP001163823">
    <property type="component" value="Chromosome 1"/>
</dbReference>
<comment type="caution">
    <text evidence="1">The sequence shown here is derived from an EMBL/GenBank/DDBJ whole genome shotgun (WGS) entry which is preliminary data.</text>
</comment>
<accession>A0AAD7QFU3</accession>
<evidence type="ECO:0000313" key="2">
    <source>
        <dbReference type="Proteomes" id="UP001163823"/>
    </source>
</evidence>
<evidence type="ECO:0000313" key="1">
    <source>
        <dbReference type="EMBL" id="KAJ7980696.1"/>
    </source>
</evidence>
<proteinExistence type="predicted"/>
<dbReference type="EMBL" id="JARAOO010000001">
    <property type="protein sequence ID" value="KAJ7980696.1"/>
    <property type="molecule type" value="Genomic_DNA"/>
</dbReference>
<dbReference type="PANTHER" id="PTHR36376:SF1">
    <property type="entry name" value="OS09G0514700 PROTEIN"/>
    <property type="match status" value="1"/>
</dbReference>
<protein>
    <submittedName>
        <fullName evidence="1">Chromatin structure-remodeling complex subunit like</fullName>
    </submittedName>
</protein>